<reference evidence="2" key="1">
    <citation type="submission" date="2021-01" db="EMBL/GenBank/DDBJ databases">
        <authorList>
            <consortium name="Genoscope - CEA"/>
            <person name="William W."/>
        </authorList>
    </citation>
    <scope>NUCLEOTIDE SEQUENCE</scope>
</reference>
<comment type="caution">
    <text evidence="2">The sequence shown here is derived from an EMBL/GenBank/DDBJ whole genome shotgun (WGS) entry which is preliminary data.</text>
</comment>
<feature type="transmembrane region" description="Helical" evidence="1">
    <location>
        <begin position="125"/>
        <end position="148"/>
    </location>
</feature>
<keyword evidence="1" id="KW-0472">Membrane</keyword>
<feature type="transmembrane region" description="Helical" evidence="1">
    <location>
        <begin position="34"/>
        <end position="53"/>
    </location>
</feature>
<organism evidence="2 3">
    <name type="scientific">Paramecium octaurelia</name>
    <dbReference type="NCBI Taxonomy" id="43137"/>
    <lineage>
        <taxon>Eukaryota</taxon>
        <taxon>Sar</taxon>
        <taxon>Alveolata</taxon>
        <taxon>Ciliophora</taxon>
        <taxon>Intramacronucleata</taxon>
        <taxon>Oligohymenophorea</taxon>
        <taxon>Peniculida</taxon>
        <taxon>Parameciidae</taxon>
        <taxon>Paramecium</taxon>
    </lineage>
</organism>
<feature type="transmembrane region" description="Helical" evidence="1">
    <location>
        <begin position="65"/>
        <end position="82"/>
    </location>
</feature>
<gene>
    <name evidence="2" type="ORF">POCTA_138.1.T0840126</name>
</gene>
<keyword evidence="3" id="KW-1185">Reference proteome</keyword>
<dbReference type="AlphaFoldDB" id="A0A8S1W8G7"/>
<evidence type="ECO:0000313" key="2">
    <source>
        <dbReference type="EMBL" id="CAD8184892.1"/>
    </source>
</evidence>
<evidence type="ECO:0008006" key="4">
    <source>
        <dbReference type="Google" id="ProtNLM"/>
    </source>
</evidence>
<evidence type="ECO:0000313" key="3">
    <source>
        <dbReference type="Proteomes" id="UP000683925"/>
    </source>
</evidence>
<protein>
    <recommendedName>
        <fullName evidence="4">Transmembrane protein</fullName>
    </recommendedName>
</protein>
<proteinExistence type="predicted"/>
<dbReference type="Proteomes" id="UP000683925">
    <property type="component" value="Unassembled WGS sequence"/>
</dbReference>
<dbReference type="EMBL" id="CAJJDP010000083">
    <property type="protein sequence ID" value="CAD8184892.1"/>
    <property type="molecule type" value="Genomic_DNA"/>
</dbReference>
<name>A0A8S1W8G7_PAROT</name>
<keyword evidence="1" id="KW-0812">Transmembrane</keyword>
<evidence type="ECO:0000256" key="1">
    <source>
        <dbReference type="SAM" id="Phobius"/>
    </source>
</evidence>
<sequence>MQCRGETFDNFIHQEQTLDEILNKQKHLMTISKIYFIIISVLSSLIIICKSNCCKQRKMIQTYGLMKIVLISLQLYFITLSFEKTKQEKNFLEDIISKNCSDDYVQQQLEYLRDMLTEQIYKYNLIYMILVCIVLGIDYCLIIFYFVWKKFLKRNQYNN</sequence>
<accession>A0A8S1W8G7</accession>
<keyword evidence="1" id="KW-1133">Transmembrane helix</keyword>